<protein>
    <recommendedName>
        <fullName evidence="9">Mechanosensitive ion channel protein</fullName>
    </recommendedName>
</protein>
<dbReference type="GO" id="GO:0008381">
    <property type="term" value="F:mechanosensitive monoatomic ion channel activity"/>
    <property type="evidence" value="ECO:0007669"/>
    <property type="project" value="TreeGrafter"/>
</dbReference>
<dbReference type="InterPro" id="IPR016688">
    <property type="entry name" value="MscS-like_plants/fungi"/>
</dbReference>
<sequence length="895" mass="102187">MPSCNINVDMEIEILQIHGSIKDLKLSGRGNNDPGHEELPILFDHDQEPRIMGGDPTDPRKFPVMVEAAECGTGKDSDPDNKNETFRQSSYEFWNDCEEGNDGNDSFGYKQRWQAAEKSPSMTSGQLLNKRNNSNEIALDMDLDMDGLKLDQSVTSRDSRRVSFETGVSGFPVNGNDPMRYQTQEEEGRNERSDDVFNESTGISLQRRSGLLSRLRSTKSRLIDRPQEEVQMMSDLLGKSGPIRSGLLGKSSDIDEEDDPFSDEDVPEEFRRANLNALTLLQWLSLILIVAAFLCSLLIPSLKRLYVWELKLWKWLVLVLVLICGRLVSGWGIRLIVFFIEMNFLLRKRLLYFVYGVRKPVQNCLWLGLVLLAWHFLFDKKVGRASKSKLLKYVNKILVCFLFSTLLWLIKTLIVKVMASSFHVSTYFDRIQDTLFNQYVIETLSGPPLNKIHTVEEEDERTAAEIRRLQNAGATVPPDLQADAFPPPRSGKLQKTITGLKTRKLSVTASKKGDNGIGIEHLHRLNHKNISAWNMKRLMMMVRHGTLSTLDEQILDQPNESDPVKQIKSEYEATAAARKIFQNVARRGSKFIYLEDLMRFMREDEALRTMSIFEGAYEKRRISKSSLKNWVVNAYRERRALALTLNDTKTAVNNLHHIVNVIAFIIMAVIWLVLLEIASSRIILLFSSQLVVAAFIFGNTCKTIFESIIFLFIIHPFDVGDRCEIDGVQLVVEEMNILTTVFLRFDNLKITFPNGVLSTKPIGNFYRSPDMGDSIDFCIHIATPIEKVAVMKQRIVSYIESRKEHWCCAPTVILKEIEGLNKLKMAVWVTHKMNYQDIGERWERRARLAEEMVNIFKELDMPFRLLPIDINVCSLPPVNSSRIPSAWTAAESSAD</sequence>
<evidence type="ECO:0000256" key="4">
    <source>
        <dbReference type="ARBA" id="ARBA00022692"/>
    </source>
</evidence>
<evidence type="ECO:0000256" key="7">
    <source>
        <dbReference type="ARBA" id="ARBA00023136"/>
    </source>
</evidence>
<feature type="transmembrane region" description="Helical" evidence="11">
    <location>
        <begin position="312"/>
        <end position="340"/>
    </location>
</feature>
<dbReference type="GeneID" id="110418407"/>
<evidence type="ECO:0000256" key="5">
    <source>
        <dbReference type="ARBA" id="ARBA00022989"/>
    </source>
</evidence>
<dbReference type="PANTHER" id="PTHR31618:SF1">
    <property type="entry name" value="EF-HAND DOMAIN-CONTAINING PROTEIN"/>
    <property type="match status" value="1"/>
</dbReference>
<gene>
    <name evidence="14" type="primary">LOC110418407</name>
</gene>
<feature type="transmembrane region" description="Helical" evidence="11">
    <location>
        <begin position="390"/>
        <end position="410"/>
    </location>
</feature>
<dbReference type="GO" id="GO:0050982">
    <property type="term" value="P:detection of mechanical stimulus"/>
    <property type="evidence" value="ECO:0007669"/>
    <property type="project" value="UniProtKB-ARBA"/>
</dbReference>
<feature type="region of interest" description="Disordered" evidence="10">
    <location>
        <begin position="166"/>
        <end position="196"/>
    </location>
</feature>
<evidence type="ECO:0000256" key="6">
    <source>
        <dbReference type="ARBA" id="ARBA00023065"/>
    </source>
</evidence>
<dbReference type="Gene3D" id="2.30.30.60">
    <property type="match status" value="1"/>
</dbReference>
<accession>A0A6J1AHX7</accession>
<evidence type="ECO:0000256" key="9">
    <source>
        <dbReference type="PIRNR" id="PIRNR017209"/>
    </source>
</evidence>
<organism evidence="13 14">
    <name type="scientific">Herrania umbratica</name>
    <dbReference type="NCBI Taxonomy" id="108875"/>
    <lineage>
        <taxon>Eukaryota</taxon>
        <taxon>Viridiplantae</taxon>
        <taxon>Streptophyta</taxon>
        <taxon>Embryophyta</taxon>
        <taxon>Tracheophyta</taxon>
        <taxon>Spermatophyta</taxon>
        <taxon>Magnoliopsida</taxon>
        <taxon>eudicotyledons</taxon>
        <taxon>Gunneridae</taxon>
        <taxon>Pentapetalae</taxon>
        <taxon>rosids</taxon>
        <taxon>malvids</taxon>
        <taxon>Malvales</taxon>
        <taxon>Malvaceae</taxon>
        <taxon>Byttnerioideae</taxon>
        <taxon>Herrania</taxon>
    </lineage>
</organism>
<reference evidence="14" key="1">
    <citation type="submission" date="2025-08" db="UniProtKB">
        <authorList>
            <consortium name="RefSeq"/>
        </authorList>
    </citation>
    <scope>IDENTIFICATION</scope>
    <source>
        <tissue evidence="14">Leaf</tissue>
    </source>
</reference>
<feature type="transmembrane region" description="Helical" evidence="11">
    <location>
        <begin position="658"/>
        <end position="678"/>
    </location>
</feature>
<dbReference type="GO" id="GO:0005886">
    <property type="term" value="C:plasma membrane"/>
    <property type="evidence" value="ECO:0007669"/>
    <property type="project" value="UniProtKB-UniRule"/>
</dbReference>
<dbReference type="InterPro" id="IPR010920">
    <property type="entry name" value="LSM_dom_sf"/>
</dbReference>
<feature type="transmembrane region" description="Helical" evidence="11">
    <location>
        <begin position="280"/>
        <end position="300"/>
    </location>
</feature>
<evidence type="ECO:0000256" key="1">
    <source>
        <dbReference type="ARBA" id="ARBA00004141"/>
    </source>
</evidence>
<keyword evidence="4 11" id="KW-0812">Transmembrane</keyword>
<dbReference type="InterPro" id="IPR006685">
    <property type="entry name" value="MscS_channel_2nd"/>
</dbReference>
<dbReference type="Pfam" id="PF00924">
    <property type="entry name" value="MS_channel_2nd"/>
    <property type="match status" value="1"/>
</dbReference>
<comment type="subcellular location">
    <subcellularLocation>
        <location evidence="1">Membrane</location>
        <topology evidence="1">Multi-pass membrane protein</topology>
    </subcellularLocation>
</comment>
<feature type="transmembrane region" description="Helical" evidence="11">
    <location>
        <begin position="690"/>
        <end position="714"/>
    </location>
</feature>
<evidence type="ECO:0000313" key="13">
    <source>
        <dbReference type="Proteomes" id="UP000504621"/>
    </source>
</evidence>
<evidence type="ECO:0000313" key="14">
    <source>
        <dbReference type="RefSeq" id="XP_021286802.1"/>
    </source>
</evidence>
<feature type="domain" description="Mechanosensitive ion channel MscS" evidence="12">
    <location>
        <begin position="705"/>
        <end position="765"/>
    </location>
</feature>
<keyword evidence="13" id="KW-1185">Reference proteome</keyword>
<evidence type="ECO:0000256" key="10">
    <source>
        <dbReference type="SAM" id="MobiDB-lite"/>
    </source>
</evidence>
<dbReference type="Proteomes" id="UP000504621">
    <property type="component" value="Unplaced"/>
</dbReference>
<keyword evidence="3" id="KW-0813">Transport</keyword>
<dbReference type="InterPro" id="IPR023408">
    <property type="entry name" value="MscS_beta-dom_sf"/>
</dbReference>
<feature type="compositionally biased region" description="Basic and acidic residues" evidence="10">
    <location>
        <begin position="186"/>
        <end position="195"/>
    </location>
</feature>
<dbReference type="OrthoDB" id="544685at2759"/>
<keyword evidence="8" id="KW-0407">Ion channel</keyword>
<dbReference type="PANTHER" id="PTHR31618">
    <property type="entry name" value="MECHANOSENSITIVE ION CHANNEL PROTEIN 5"/>
    <property type="match status" value="1"/>
</dbReference>
<comment type="similarity">
    <text evidence="2 9">Belongs to the MscS (TC 1.A.23) family.</text>
</comment>
<dbReference type="AlphaFoldDB" id="A0A6J1AHX7"/>
<keyword evidence="6" id="KW-0406">Ion transport</keyword>
<dbReference type="FunFam" id="2.30.30.60:FF:000003">
    <property type="entry name" value="Predicted mechanosensitive ion channel"/>
    <property type="match status" value="1"/>
</dbReference>
<keyword evidence="7 9" id="KW-0472">Membrane</keyword>
<evidence type="ECO:0000256" key="11">
    <source>
        <dbReference type="SAM" id="Phobius"/>
    </source>
</evidence>
<feature type="transmembrane region" description="Helical" evidence="11">
    <location>
        <begin position="360"/>
        <end position="378"/>
    </location>
</feature>
<dbReference type="PIRSF" id="PIRSF017209">
    <property type="entry name" value="Memb_At2g17000_prd"/>
    <property type="match status" value="1"/>
</dbReference>
<evidence type="ECO:0000256" key="2">
    <source>
        <dbReference type="ARBA" id="ARBA00008017"/>
    </source>
</evidence>
<evidence type="ECO:0000259" key="12">
    <source>
        <dbReference type="Pfam" id="PF00924"/>
    </source>
</evidence>
<proteinExistence type="inferred from homology"/>
<evidence type="ECO:0000256" key="8">
    <source>
        <dbReference type="ARBA" id="ARBA00023303"/>
    </source>
</evidence>
<dbReference type="SUPFAM" id="SSF50182">
    <property type="entry name" value="Sm-like ribonucleoproteins"/>
    <property type="match status" value="1"/>
</dbReference>
<evidence type="ECO:0000256" key="3">
    <source>
        <dbReference type="ARBA" id="ARBA00022448"/>
    </source>
</evidence>
<keyword evidence="5 11" id="KW-1133">Transmembrane helix</keyword>
<dbReference type="RefSeq" id="XP_021286802.1">
    <property type="nucleotide sequence ID" value="XM_021431127.1"/>
</dbReference>
<dbReference type="GO" id="GO:0006820">
    <property type="term" value="P:monoatomic anion transport"/>
    <property type="evidence" value="ECO:0007669"/>
    <property type="project" value="TreeGrafter"/>
</dbReference>
<name>A0A6J1AHX7_9ROSI</name>